<protein>
    <submittedName>
        <fullName evidence="6">Uncharacterized protein</fullName>
    </submittedName>
</protein>
<dbReference type="InterPro" id="IPR006054">
    <property type="entry name" value="DnaQ"/>
</dbReference>
<dbReference type="SUPFAM" id="SSF52540">
    <property type="entry name" value="P-loop containing nucleoside triphosphate hydrolases"/>
    <property type="match status" value="1"/>
</dbReference>
<evidence type="ECO:0000256" key="2">
    <source>
        <dbReference type="ARBA" id="ARBA00022801"/>
    </source>
</evidence>
<dbReference type="Proteomes" id="UP000885847">
    <property type="component" value="Unassembled WGS sequence"/>
</dbReference>
<keyword evidence="1" id="KW-0547">Nucleotide-binding</keyword>
<evidence type="ECO:0000313" key="6">
    <source>
        <dbReference type="EMBL" id="HDI82492.1"/>
    </source>
</evidence>
<dbReference type="GO" id="GO:0005829">
    <property type="term" value="C:cytosol"/>
    <property type="evidence" value="ECO:0007669"/>
    <property type="project" value="TreeGrafter"/>
</dbReference>
<feature type="domain" description="Helicase ATP-binding" evidence="4">
    <location>
        <begin position="246"/>
        <end position="459"/>
    </location>
</feature>
<dbReference type="SMART" id="SM00479">
    <property type="entry name" value="EXOIII"/>
    <property type="match status" value="1"/>
</dbReference>
<dbReference type="Pfam" id="PF13307">
    <property type="entry name" value="Helicase_C_2"/>
    <property type="match status" value="1"/>
</dbReference>
<dbReference type="GO" id="GO:0045004">
    <property type="term" value="P:DNA replication proofreading"/>
    <property type="evidence" value="ECO:0007669"/>
    <property type="project" value="TreeGrafter"/>
</dbReference>
<dbReference type="Gene3D" id="3.30.420.10">
    <property type="entry name" value="Ribonuclease H-like superfamily/Ribonuclease H"/>
    <property type="match status" value="1"/>
</dbReference>
<dbReference type="AlphaFoldDB" id="A0A7C0V9Z4"/>
<dbReference type="GO" id="GO:0016818">
    <property type="term" value="F:hydrolase activity, acting on acid anhydrides, in phosphorus-containing anhydrides"/>
    <property type="evidence" value="ECO:0007669"/>
    <property type="project" value="InterPro"/>
</dbReference>
<accession>A0A7C0V9Z4</accession>
<dbReference type="InterPro" id="IPR014013">
    <property type="entry name" value="Helic_SF1/SF2_ATP-bd_DinG/Rad3"/>
</dbReference>
<dbReference type="InterPro" id="IPR014001">
    <property type="entry name" value="Helicase_ATP-bd"/>
</dbReference>
<dbReference type="SUPFAM" id="SSF53098">
    <property type="entry name" value="Ribonuclease H-like"/>
    <property type="match status" value="1"/>
</dbReference>
<gene>
    <name evidence="6" type="ORF">ENF18_01715</name>
</gene>
<dbReference type="InterPro" id="IPR013520">
    <property type="entry name" value="Ribonucl_H"/>
</dbReference>
<feature type="non-terminal residue" evidence="6">
    <location>
        <position position="760"/>
    </location>
</feature>
<name>A0A7C0V9Z4_UNCW3</name>
<organism evidence="6">
    <name type="scientific">candidate division WOR-3 bacterium</name>
    <dbReference type="NCBI Taxonomy" id="2052148"/>
    <lineage>
        <taxon>Bacteria</taxon>
        <taxon>Bacteria division WOR-3</taxon>
    </lineage>
</organism>
<dbReference type="Gene3D" id="3.40.50.300">
    <property type="entry name" value="P-loop containing nucleotide triphosphate hydrolases"/>
    <property type="match status" value="2"/>
</dbReference>
<dbReference type="InterPro" id="IPR027417">
    <property type="entry name" value="P-loop_NTPase"/>
</dbReference>
<evidence type="ECO:0000256" key="3">
    <source>
        <dbReference type="ARBA" id="ARBA00022840"/>
    </source>
</evidence>
<dbReference type="InterPro" id="IPR036397">
    <property type="entry name" value="RNaseH_sf"/>
</dbReference>
<dbReference type="InterPro" id="IPR011545">
    <property type="entry name" value="DEAD/DEAH_box_helicase_dom"/>
</dbReference>
<proteinExistence type="predicted"/>
<dbReference type="NCBIfam" id="TIGR00573">
    <property type="entry name" value="dnaq"/>
    <property type="match status" value="1"/>
</dbReference>
<feature type="domain" description="Helicase ATP-binding" evidence="5">
    <location>
        <begin position="224"/>
        <end position="476"/>
    </location>
</feature>
<reference evidence="6" key="1">
    <citation type="journal article" date="2020" name="mSystems">
        <title>Genome- and Community-Level Interaction Insights into Carbon Utilization and Element Cycling Functions of Hydrothermarchaeota in Hydrothermal Sediment.</title>
        <authorList>
            <person name="Zhou Z."/>
            <person name="Liu Y."/>
            <person name="Xu W."/>
            <person name="Pan J."/>
            <person name="Luo Z.H."/>
            <person name="Li M."/>
        </authorList>
    </citation>
    <scope>NUCLEOTIDE SEQUENCE [LARGE SCALE GENOMIC DNA]</scope>
    <source>
        <strain evidence="6">HyVt-102</strain>
    </source>
</reference>
<sequence length="760" mass="87315">MNRYIAFDLETTGLSREDDLIIEIGMVKVQDGEIIDRFQSFVNPGVPLREEISVLTGITDEMLKDAPVIFDLLDRVSDFVKGEVLVGHNVDFDAGFLSKYIPIENTLLDTLKLSRILLPFTPDHKLGTVARYLGIEVPVEHRALEDAITTYHILEKLKELIPETDYRVLIGTRDILPEGGEKQFLANLVNLSVKKGLNAKGYPFPIPENVKIPEFEEMVKIDVEKALSSEILERREQQVELAKRVEEAFEREEFLIAEAPTGIGKSLAYLLPSMKFSKEKQEKIYISTFTKTLQEQLLNKDIPLAEKLTGLGVKVVLQKGKNNYLCLKKLVNMRGDEKPEVYAGLFFWSKITKTGDLSEVFQILKNTDIIYYQMDDTCTGSECPFYRDCFYFRMKRELADANIVLSNHALIFREGIETPYIVFDEAHELERVATDALSRTFRYSHLRYLQRVMKPLLTRKKYRELEEKMKDMERVYQEVVDTLMPALEKFNTTPYDENNVNRLIKISDFLEGINEFTDDENVMAIVDRLKSDLSLIIHMDDPAYAFYARWLSRNDPLSVEFVAAPVDVSEKLSEFFRGVNTAVFTSATLTIAHSFSFFKDRMGLRGFREKTITVKIPEVYDYVNQLKIIIPLFLPYPDRPDFPKKAAELIMGLTHLRKGSLILFTSYQQMEMVHSLVSDHMEVAGITLLKQSRMTSRSALIEKFKEDIESVLMGTSTFWQGIDIPGEALEILIMAKLPFPNMNDPVLRARSKRIEMEGES</sequence>
<dbReference type="PROSITE" id="PS51192">
    <property type="entry name" value="HELICASE_ATP_BIND_1"/>
    <property type="match status" value="1"/>
</dbReference>
<dbReference type="GO" id="GO:0004386">
    <property type="term" value="F:helicase activity"/>
    <property type="evidence" value="ECO:0007669"/>
    <property type="project" value="InterPro"/>
</dbReference>
<evidence type="ECO:0000259" key="5">
    <source>
        <dbReference type="PROSITE" id="PS51193"/>
    </source>
</evidence>
<comment type="caution">
    <text evidence="6">The sequence shown here is derived from an EMBL/GenBank/DDBJ whole genome shotgun (WGS) entry which is preliminary data.</text>
</comment>
<dbReference type="PANTHER" id="PTHR30231:SF41">
    <property type="entry name" value="DNA POLYMERASE III SUBUNIT EPSILON"/>
    <property type="match status" value="1"/>
</dbReference>
<dbReference type="SMART" id="SM00491">
    <property type="entry name" value="HELICc2"/>
    <property type="match status" value="1"/>
</dbReference>
<dbReference type="GO" id="GO:0003887">
    <property type="term" value="F:DNA-directed DNA polymerase activity"/>
    <property type="evidence" value="ECO:0007669"/>
    <property type="project" value="InterPro"/>
</dbReference>
<dbReference type="InterPro" id="IPR006555">
    <property type="entry name" value="ATP-dep_Helicase_C"/>
</dbReference>
<dbReference type="Pfam" id="PF00270">
    <property type="entry name" value="DEAD"/>
    <property type="match status" value="1"/>
</dbReference>
<evidence type="ECO:0000256" key="1">
    <source>
        <dbReference type="ARBA" id="ARBA00022741"/>
    </source>
</evidence>
<dbReference type="CDD" id="cd06127">
    <property type="entry name" value="DEDDh"/>
    <property type="match status" value="1"/>
</dbReference>
<dbReference type="GO" id="GO:0008408">
    <property type="term" value="F:3'-5' exonuclease activity"/>
    <property type="evidence" value="ECO:0007669"/>
    <property type="project" value="TreeGrafter"/>
</dbReference>
<dbReference type="PROSITE" id="PS51193">
    <property type="entry name" value="HELICASE_ATP_BIND_2"/>
    <property type="match status" value="1"/>
</dbReference>
<keyword evidence="3" id="KW-0067">ATP-binding</keyword>
<keyword evidence="2" id="KW-0378">Hydrolase</keyword>
<evidence type="ECO:0000259" key="4">
    <source>
        <dbReference type="PROSITE" id="PS51192"/>
    </source>
</evidence>
<dbReference type="GO" id="GO:0003677">
    <property type="term" value="F:DNA binding"/>
    <property type="evidence" value="ECO:0007669"/>
    <property type="project" value="InterPro"/>
</dbReference>
<dbReference type="EMBL" id="DQWE01000075">
    <property type="protein sequence ID" value="HDI82492.1"/>
    <property type="molecule type" value="Genomic_DNA"/>
</dbReference>
<dbReference type="GO" id="GO:0005524">
    <property type="term" value="F:ATP binding"/>
    <property type="evidence" value="ECO:0007669"/>
    <property type="project" value="UniProtKB-KW"/>
</dbReference>
<dbReference type="InterPro" id="IPR012337">
    <property type="entry name" value="RNaseH-like_sf"/>
</dbReference>
<dbReference type="PANTHER" id="PTHR30231">
    <property type="entry name" value="DNA POLYMERASE III SUBUNIT EPSILON"/>
    <property type="match status" value="1"/>
</dbReference>
<dbReference type="FunFam" id="3.30.420.10:FF:000045">
    <property type="entry name" value="3'-5' exonuclease DinG"/>
    <property type="match status" value="1"/>
</dbReference>
<dbReference type="Pfam" id="PF00929">
    <property type="entry name" value="RNase_T"/>
    <property type="match status" value="1"/>
</dbReference>